<accession>A0A2T2N184</accession>
<proteinExistence type="predicted"/>
<keyword evidence="1" id="KW-1133">Transmembrane helix</keyword>
<feature type="transmembrane region" description="Helical" evidence="1">
    <location>
        <begin position="39"/>
        <end position="57"/>
    </location>
</feature>
<organism evidence="2 3">
    <name type="scientific">Corynespora cassiicola Philippines</name>
    <dbReference type="NCBI Taxonomy" id="1448308"/>
    <lineage>
        <taxon>Eukaryota</taxon>
        <taxon>Fungi</taxon>
        <taxon>Dikarya</taxon>
        <taxon>Ascomycota</taxon>
        <taxon>Pezizomycotina</taxon>
        <taxon>Dothideomycetes</taxon>
        <taxon>Pleosporomycetidae</taxon>
        <taxon>Pleosporales</taxon>
        <taxon>Corynesporascaceae</taxon>
        <taxon>Corynespora</taxon>
    </lineage>
</organism>
<protein>
    <submittedName>
        <fullName evidence="2">Uncharacterized protein</fullName>
    </submittedName>
</protein>
<keyword evidence="1" id="KW-0472">Membrane</keyword>
<evidence type="ECO:0000313" key="3">
    <source>
        <dbReference type="Proteomes" id="UP000240883"/>
    </source>
</evidence>
<gene>
    <name evidence="2" type="ORF">BS50DRAFT_580199</name>
</gene>
<dbReference type="STRING" id="1448308.A0A2T2N184"/>
<dbReference type="OrthoDB" id="2830640at2759"/>
<name>A0A2T2N184_CORCC</name>
<evidence type="ECO:0000256" key="1">
    <source>
        <dbReference type="SAM" id="Phobius"/>
    </source>
</evidence>
<keyword evidence="1" id="KW-0812">Transmembrane</keyword>
<sequence>MAFLPPTFISAVFSMSFFNYSPAQDGQANAWSISDKFWIYWAFAVPLTCLTMAVWFWQQNKMGNGKRTAQG</sequence>
<reference evidence="2 3" key="1">
    <citation type="journal article" date="2018" name="Front. Microbiol.">
        <title>Genome-Wide Analysis of Corynespora cassiicola Leaf Fall Disease Putative Effectors.</title>
        <authorList>
            <person name="Lopez D."/>
            <person name="Ribeiro S."/>
            <person name="Label P."/>
            <person name="Fumanal B."/>
            <person name="Venisse J.S."/>
            <person name="Kohler A."/>
            <person name="de Oliveira R.R."/>
            <person name="Labutti K."/>
            <person name="Lipzen A."/>
            <person name="Lail K."/>
            <person name="Bauer D."/>
            <person name="Ohm R.A."/>
            <person name="Barry K.W."/>
            <person name="Spatafora J."/>
            <person name="Grigoriev I.V."/>
            <person name="Martin F.M."/>
            <person name="Pujade-Renaud V."/>
        </authorList>
    </citation>
    <scope>NUCLEOTIDE SEQUENCE [LARGE SCALE GENOMIC DNA]</scope>
    <source>
        <strain evidence="2 3">Philippines</strain>
    </source>
</reference>
<dbReference type="Proteomes" id="UP000240883">
    <property type="component" value="Unassembled WGS sequence"/>
</dbReference>
<dbReference type="Gene3D" id="1.20.58.340">
    <property type="entry name" value="Magnesium transport protein CorA, transmembrane region"/>
    <property type="match status" value="1"/>
</dbReference>
<dbReference type="EMBL" id="KZ678164">
    <property type="protein sequence ID" value="PSN59119.1"/>
    <property type="molecule type" value="Genomic_DNA"/>
</dbReference>
<evidence type="ECO:0000313" key="2">
    <source>
        <dbReference type="EMBL" id="PSN59119.1"/>
    </source>
</evidence>
<keyword evidence="3" id="KW-1185">Reference proteome</keyword>
<dbReference type="AlphaFoldDB" id="A0A2T2N184"/>